<feature type="compositionally biased region" description="Low complexity" evidence="1">
    <location>
        <begin position="296"/>
        <end position="313"/>
    </location>
</feature>
<dbReference type="AlphaFoldDB" id="A0A409X4H3"/>
<dbReference type="EMBL" id="NHYD01002657">
    <property type="protein sequence ID" value="PPQ85678.1"/>
    <property type="molecule type" value="Genomic_DNA"/>
</dbReference>
<accession>A0A409X4H3</accession>
<sequence>MSARLLLMLDDTDSSIFYSGGTWSHSVDTQWYLKSETWAKFTVNSTQTGTFTLTFQGTSISIIGSTPPPSFSQTFRVNIDNGSPSSLTYPISQRYMQWYTSPTLQDGSHTLRVDGLVGAVGVDFALIEVGQDTSLSGKTVIADDDDSAVQYSGSWLRSTEQFNPGVILVGFPLGGATHRSSIPGDSIAFRFSGTSIAVYGIFLWGSLGSLSMTYTLDGSAFSRNYNVTTQSPEFKENFGDTENFLYFSQDNLSPGNYTLVIRIESTSNQFFILDYFTYKPSFSTLSTMPNLLPAQSSTSLPSTSSGFPSSNPTGRLAESSNSPSVGAVVGTSIGGTLFAIFVVLFVFKWLKGRRQRGRNSITALVPKVVGQRFVSPFILDKRPSGPAVGLKGSLPPPSDSMPAQGPVIDSSAQRPQMVATSGYSVPEEAPPAYLISTF</sequence>
<dbReference type="Gene3D" id="2.60.120.260">
    <property type="entry name" value="Galactose-binding domain-like"/>
    <property type="match status" value="2"/>
</dbReference>
<reference evidence="3 4" key="1">
    <citation type="journal article" date="2018" name="Evol. Lett.">
        <title>Horizontal gene cluster transfer increased hallucinogenic mushroom diversity.</title>
        <authorList>
            <person name="Reynolds H.T."/>
            <person name="Vijayakumar V."/>
            <person name="Gluck-Thaler E."/>
            <person name="Korotkin H.B."/>
            <person name="Matheny P.B."/>
            <person name="Slot J.C."/>
        </authorList>
    </citation>
    <scope>NUCLEOTIDE SEQUENCE [LARGE SCALE GENOMIC DNA]</scope>
    <source>
        <strain evidence="3 4">2631</strain>
    </source>
</reference>
<keyword evidence="4" id="KW-1185">Reference proteome</keyword>
<dbReference type="Proteomes" id="UP000283269">
    <property type="component" value="Unassembled WGS sequence"/>
</dbReference>
<dbReference type="STRING" id="93625.A0A409X4H3"/>
<organism evidence="3 4">
    <name type="scientific">Psilocybe cyanescens</name>
    <dbReference type="NCBI Taxonomy" id="93625"/>
    <lineage>
        <taxon>Eukaryota</taxon>
        <taxon>Fungi</taxon>
        <taxon>Dikarya</taxon>
        <taxon>Basidiomycota</taxon>
        <taxon>Agaricomycotina</taxon>
        <taxon>Agaricomycetes</taxon>
        <taxon>Agaricomycetidae</taxon>
        <taxon>Agaricales</taxon>
        <taxon>Agaricineae</taxon>
        <taxon>Strophariaceae</taxon>
        <taxon>Psilocybe</taxon>
    </lineage>
</organism>
<feature type="region of interest" description="Disordered" evidence="1">
    <location>
        <begin position="296"/>
        <end position="321"/>
    </location>
</feature>
<name>A0A409X4H3_PSICY</name>
<gene>
    <name evidence="3" type="ORF">CVT25_002129</name>
</gene>
<dbReference type="OrthoDB" id="2756615at2759"/>
<proteinExistence type="predicted"/>
<keyword evidence="2" id="KW-0472">Membrane</keyword>
<evidence type="ECO:0008006" key="5">
    <source>
        <dbReference type="Google" id="ProtNLM"/>
    </source>
</evidence>
<protein>
    <recommendedName>
        <fullName evidence="5">Transmembrane protein</fullName>
    </recommendedName>
</protein>
<evidence type="ECO:0000256" key="1">
    <source>
        <dbReference type="SAM" id="MobiDB-lite"/>
    </source>
</evidence>
<comment type="caution">
    <text evidence="3">The sequence shown here is derived from an EMBL/GenBank/DDBJ whole genome shotgun (WGS) entry which is preliminary data.</text>
</comment>
<keyword evidence="2" id="KW-1133">Transmembrane helix</keyword>
<feature type="transmembrane region" description="Helical" evidence="2">
    <location>
        <begin position="325"/>
        <end position="350"/>
    </location>
</feature>
<evidence type="ECO:0000313" key="4">
    <source>
        <dbReference type="Proteomes" id="UP000283269"/>
    </source>
</evidence>
<keyword evidence="2" id="KW-0812">Transmembrane</keyword>
<evidence type="ECO:0000256" key="2">
    <source>
        <dbReference type="SAM" id="Phobius"/>
    </source>
</evidence>
<evidence type="ECO:0000313" key="3">
    <source>
        <dbReference type="EMBL" id="PPQ85678.1"/>
    </source>
</evidence>
<dbReference type="InParanoid" id="A0A409X4H3"/>